<organism evidence="3 4">
    <name type="scientific">Clostridium folliculivorans</name>
    <dbReference type="NCBI Taxonomy" id="2886038"/>
    <lineage>
        <taxon>Bacteria</taxon>
        <taxon>Bacillati</taxon>
        <taxon>Bacillota</taxon>
        <taxon>Clostridia</taxon>
        <taxon>Eubacteriales</taxon>
        <taxon>Clostridiaceae</taxon>
        <taxon>Clostridium</taxon>
    </lineage>
</organism>
<keyword evidence="2" id="KW-0413">Isomerase</keyword>
<dbReference type="GO" id="GO:0005975">
    <property type="term" value="P:carbohydrate metabolic process"/>
    <property type="evidence" value="ECO:0007669"/>
    <property type="project" value="InterPro"/>
</dbReference>
<dbReference type="AlphaFoldDB" id="A0A9W6DAJ3"/>
<sequence length="86" mass="9688">MKLAASIMCGNQLNLDKELKKLKEAKIDLLHCDVMDGIFVNNLAMGPYVLEAIKNATDIPLDIHLATMNPEKYIKMYSYLKLSCRG</sequence>
<dbReference type="GO" id="GO:0016857">
    <property type="term" value="F:racemase and epimerase activity, acting on carbohydrates and derivatives"/>
    <property type="evidence" value="ECO:0007669"/>
    <property type="project" value="InterPro"/>
</dbReference>
<protein>
    <recommendedName>
        <fullName evidence="5">Ribulose-phosphate 3-epimerase</fullName>
    </recommendedName>
</protein>
<evidence type="ECO:0000256" key="2">
    <source>
        <dbReference type="ARBA" id="ARBA00023235"/>
    </source>
</evidence>
<dbReference type="InterPro" id="IPR011060">
    <property type="entry name" value="RibuloseP-bd_barrel"/>
</dbReference>
<name>A0A9W6DAJ3_9CLOT</name>
<keyword evidence="4" id="KW-1185">Reference proteome</keyword>
<dbReference type="InterPro" id="IPR000056">
    <property type="entry name" value="Ribul_P_3_epim-like"/>
</dbReference>
<dbReference type="InterPro" id="IPR013785">
    <property type="entry name" value="Aldolase_TIM"/>
</dbReference>
<dbReference type="PANTHER" id="PTHR11749">
    <property type="entry name" value="RIBULOSE-5-PHOSPHATE-3-EPIMERASE"/>
    <property type="match status" value="1"/>
</dbReference>
<accession>A0A9W6DAJ3</accession>
<keyword evidence="1" id="KW-0479">Metal-binding</keyword>
<proteinExistence type="predicted"/>
<evidence type="ECO:0008006" key="5">
    <source>
        <dbReference type="Google" id="ProtNLM"/>
    </source>
</evidence>
<dbReference type="Proteomes" id="UP001057868">
    <property type="component" value="Unassembled WGS sequence"/>
</dbReference>
<reference evidence="3" key="1">
    <citation type="journal article" date="2023" name="Int. J. Syst. Evol. Microbiol.">
        <title>&lt;i&gt;Clostridium folliculivorans&lt;/i&gt; sp. nov., isolated from soil samples of an organic paddy in Japan.</title>
        <authorList>
            <person name="Tazawa J."/>
            <person name="Kobayashi H."/>
            <person name="Tanizawa Y."/>
            <person name="Uchino A."/>
            <person name="Tanaka F."/>
            <person name="Urashima Y."/>
            <person name="Miura S."/>
            <person name="Sakamoto M."/>
            <person name="Ohkuma M."/>
            <person name="Tohno M."/>
        </authorList>
    </citation>
    <scope>NUCLEOTIDE SEQUENCE</scope>
    <source>
        <strain evidence="3">D1-1</strain>
    </source>
</reference>
<dbReference type="SUPFAM" id="SSF51366">
    <property type="entry name" value="Ribulose-phoshate binding barrel"/>
    <property type="match status" value="1"/>
</dbReference>
<evidence type="ECO:0000313" key="4">
    <source>
        <dbReference type="Proteomes" id="UP001057868"/>
    </source>
</evidence>
<gene>
    <name evidence="3" type="ORF">CFOLD11_22510</name>
</gene>
<dbReference type="Pfam" id="PF00834">
    <property type="entry name" value="Ribul_P_3_epim"/>
    <property type="match status" value="1"/>
</dbReference>
<evidence type="ECO:0000256" key="1">
    <source>
        <dbReference type="ARBA" id="ARBA00022723"/>
    </source>
</evidence>
<evidence type="ECO:0000313" key="3">
    <source>
        <dbReference type="EMBL" id="GKU25425.1"/>
    </source>
</evidence>
<dbReference type="GO" id="GO:0046872">
    <property type="term" value="F:metal ion binding"/>
    <property type="evidence" value="ECO:0007669"/>
    <property type="project" value="UniProtKB-KW"/>
</dbReference>
<dbReference type="EMBL" id="BQXY01000003">
    <property type="protein sequence ID" value="GKU25425.1"/>
    <property type="molecule type" value="Genomic_DNA"/>
</dbReference>
<comment type="caution">
    <text evidence="3">The sequence shown here is derived from an EMBL/GenBank/DDBJ whole genome shotgun (WGS) entry which is preliminary data.</text>
</comment>
<dbReference type="RefSeq" id="WP_261852390.1">
    <property type="nucleotide sequence ID" value="NZ_BQXY01000003.1"/>
</dbReference>
<dbReference type="Gene3D" id="3.20.20.70">
    <property type="entry name" value="Aldolase class I"/>
    <property type="match status" value="1"/>
</dbReference>